<organism evidence="2">
    <name type="scientific">Dulem virus 39</name>
    <dbReference type="NCBI Taxonomy" id="3145757"/>
    <lineage>
        <taxon>Viruses</taxon>
        <taxon>Duplodnaviria</taxon>
        <taxon>Heunggongvirae</taxon>
        <taxon>Uroviricota</taxon>
        <taxon>Caudoviricetes</taxon>
    </lineage>
</organism>
<accession>A0AAU8B958</accession>
<proteinExistence type="predicted"/>
<dbReference type="EMBL" id="PP511791">
    <property type="protein sequence ID" value="XCD07467.1"/>
    <property type="molecule type" value="Genomic_DNA"/>
</dbReference>
<protein>
    <submittedName>
        <fullName evidence="2">Uncharacterized protein</fullName>
    </submittedName>
</protein>
<feature type="compositionally biased region" description="Basic and acidic residues" evidence="1">
    <location>
        <begin position="27"/>
        <end position="38"/>
    </location>
</feature>
<feature type="region of interest" description="Disordered" evidence="1">
    <location>
        <begin position="1"/>
        <end position="38"/>
    </location>
</feature>
<evidence type="ECO:0000313" key="2">
    <source>
        <dbReference type="EMBL" id="XCD07467.1"/>
    </source>
</evidence>
<name>A0AAU8B958_9CAUD</name>
<reference evidence="2" key="1">
    <citation type="submission" date="2024-03" db="EMBL/GenBank/DDBJ databases">
        <title>Diverse circular DNA viruses in blood, oral, and fecal samples of captive lemurs.</title>
        <authorList>
            <person name="Paietta E.N."/>
            <person name="Kraberger S."/>
            <person name="Lund M.C."/>
            <person name="Custer J.M."/>
            <person name="Vargas K.M."/>
            <person name="Ehmke E.E."/>
            <person name="Yoder A.D."/>
            <person name="Varsani A."/>
        </authorList>
    </citation>
    <scope>NUCLEOTIDE SEQUENCE</scope>
    <source>
        <strain evidence="2">Duke_28FS_1</strain>
    </source>
</reference>
<evidence type="ECO:0000256" key="1">
    <source>
        <dbReference type="SAM" id="MobiDB-lite"/>
    </source>
</evidence>
<sequence>MIGNTPATRGGYVGNLGMPLLSLQNSDKNKKPLPDNHS</sequence>